<dbReference type="SUPFAM" id="SSF53383">
    <property type="entry name" value="PLP-dependent transferases"/>
    <property type="match status" value="1"/>
</dbReference>
<comment type="cofactor">
    <cofactor evidence="1">
        <name>pyridoxal 5'-phosphate</name>
        <dbReference type="ChEBI" id="CHEBI:597326"/>
    </cofactor>
</comment>
<protein>
    <submittedName>
        <fullName evidence="6">Valine--pyruvate transaminase</fullName>
        <ecNumber evidence="6">2.6.1.66</ecNumber>
    </submittedName>
</protein>
<dbReference type="Pfam" id="PF00155">
    <property type="entry name" value="Aminotran_1_2"/>
    <property type="match status" value="1"/>
</dbReference>
<keyword evidence="7" id="KW-1185">Reference proteome</keyword>
<sequence length="418" mass="46893">MKLSRLGNKFSSNIGIVELMNELGKALSENKDMIMMGGGNPSHIPEVQNYLRKSMTALLNSESHFETMLGDYDGPKGNLKFRQALAALLNNLYDWDIDEDNIALTPGSQSAFFSLFNIFGGSDCNGQVKKILFPITPEYIGYGDAAIEDDVFTSRRPKIEHIDKHTFKYHVDFDNLAIDEDIAAICVSRPTNPTGNVITDDEIKQLEEIAKEHDIPLIIDNAYGAPFPGIIFTDIESRWNKSLVMCLSLSKLGMPGARTGIVIADKPIINTLASMNSVMSLAPGSFGAELALDLIKTQDIIKLSSEVIKPYYQKKATQAIKLLHTHLPPDIPWHIHKAEGAMFLWLWFENLPISSQELYERLKNKNVLVVSGHHFFPGLKEDNWPHRHECIRMTYSSEDSLVEKGIQIIAEEINSLYN</sequence>
<evidence type="ECO:0000259" key="5">
    <source>
        <dbReference type="Pfam" id="PF00155"/>
    </source>
</evidence>
<gene>
    <name evidence="6" type="ORF">PQO03_14530</name>
</gene>
<dbReference type="PANTHER" id="PTHR42790:SF4">
    <property type="entry name" value="VALINE--PYRUVATE AMINOTRANSFERASE"/>
    <property type="match status" value="1"/>
</dbReference>
<reference evidence="6 7" key="1">
    <citation type="submission" date="2023-02" db="EMBL/GenBank/DDBJ databases">
        <title>Genome sequence of Lentisphaera profundi SAORIC-696.</title>
        <authorList>
            <person name="Kim e."/>
            <person name="Cho J.-C."/>
            <person name="Choi A."/>
            <person name="Kang I."/>
        </authorList>
    </citation>
    <scope>NUCLEOTIDE SEQUENCE [LARGE SCALE GENOMIC DNA]</scope>
    <source>
        <strain evidence="6 7">SAORIC-696</strain>
    </source>
</reference>
<evidence type="ECO:0000256" key="2">
    <source>
        <dbReference type="ARBA" id="ARBA00022576"/>
    </source>
</evidence>
<name>A0ABY7VXT6_9BACT</name>
<dbReference type="RefSeq" id="WP_274153912.1">
    <property type="nucleotide sequence ID" value="NZ_CP117812.1"/>
</dbReference>
<dbReference type="InterPro" id="IPR004839">
    <property type="entry name" value="Aminotransferase_I/II_large"/>
</dbReference>
<dbReference type="InterPro" id="IPR050859">
    <property type="entry name" value="Class-I_PLP-dep_aminotransf"/>
</dbReference>
<dbReference type="EC" id="2.6.1.66" evidence="6"/>
<keyword evidence="3 6" id="KW-0808">Transferase</keyword>
<dbReference type="InterPro" id="IPR015421">
    <property type="entry name" value="PyrdxlP-dep_Trfase_major"/>
</dbReference>
<keyword evidence="2 6" id="KW-0032">Aminotransferase</keyword>
<dbReference type="NCBIfam" id="NF006964">
    <property type="entry name" value="PRK09440.1-2"/>
    <property type="match status" value="1"/>
</dbReference>
<dbReference type="GO" id="GO:0009042">
    <property type="term" value="F:valine-pyruvate transaminase activity"/>
    <property type="evidence" value="ECO:0007669"/>
    <property type="project" value="UniProtKB-EC"/>
</dbReference>
<evidence type="ECO:0000313" key="7">
    <source>
        <dbReference type="Proteomes" id="UP001214250"/>
    </source>
</evidence>
<dbReference type="PANTHER" id="PTHR42790">
    <property type="entry name" value="AMINOTRANSFERASE"/>
    <property type="match status" value="1"/>
</dbReference>
<evidence type="ECO:0000256" key="1">
    <source>
        <dbReference type="ARBA" id="ARBA00001933"/>
    </source>
</evidence>
<dbReference type="NCBIfam" id="NF006967">
    <property type="entry name" value="PRK09440.1-5"/>
    <property type="match status" value="1"/>
</dbReference>
<dbReference type="EMBL" id="CP117812">
    <property type="protein sequence ID" value="WDE99050.1"/>
    <property type="molecule type" value="Genomic_DNA"/>
</dbReference>
<dbReference type="Proteomes" id="UP001214250">
    <property type="component" value="Chromosome 2"/>
</dbReference>
<dbReference type="InterPro" id="IPR015424">
    <property type="entry name" value="PyrdxlP-dep_Trfase"/>
</dbReference>
<evidence type="ECO:0000313" key="6">
    <source>
        <dbReference type="EMBL" id="WDE99050.1"/>
    </source>
</evidence>
<evidence type="ECO:0000256" key="3">
    <source>
        <dbReference type="ARBA" id="ARBA00022679"/>
    </source>
</evidence>
<accession>A0ABY7VXT6</accession>
<dbReference type="CDD" id="cd00609">
    <property type="entry name" value="AAT_like"/>
    <property type="match status" value="1"/>
</dbReference>
<dbReference type="Gene3D" id="3.40.640.10">
    <property type="entry name" value="Type I PLP-dependent aspartate aminotransferase-like (Major domain)"/>
    <property type="match status" value="1"/>
</dbReference>
<keyword evidence="4" id="KW-0663">Pyridoxal phosphate</keyword>
<proteinExistence type="predicted"/>
<feature type="domain" description="Aminotransferase class I/classII large" evidence="5">
    <location>
        <begin position="70"/>
        <end position="407"/>
    </location>
</feature>
<evidence type="ECO:0000256" key="4">
    <source>
        <dbReference type="ARBA" id="ARBA00022898"/>
    </source>
</evidence>
<organism evidence="6 7">
    <name type="scientific">Lentisphaera profundi</name>
    <dbReference type="NCBI Taxonomy" id="1658616"/>
    <lineage>
        <taxon>Bacteria</taxon>
        <taxon>Pseudomonadati</taxon>
        <taxon>Lentisphaerota</taxon>
        <taxon>Lentisphaeria</taxon>
        <taxon>Lentisphaerales</taxon>
        <taxon>Lentisphaeraceae</taxon>
        <taxon>Lentisphaera</taxon>
    </lineage>
</organism>